<dbReference type="SUPFAM" id="SSF53098">
    <property type="entry name" value="Ribonuclease H-like"/>
    <property type="match status" value="1"/>
</dbReference>
<dbReference type="PANTHER" id="PTHR46889:SF4">
    <property type="entry name" value="TRANSPOSASE INSO FOR INSERTION SEQUENCE ELEMENT IS911B-RELATED"/>
    <property type="match status" value="1"/>
</dbReference>
<feature type="domain" description="Integrase catalytic" evidence="1">
    <location>
        <begin position="1"/>
        <end position="144"/>
    </location>
</feature>
<dbReference type="Gene3D" id="3.30.420.10">
    <property type="entry name" value="Ribonuclease H-like superfamily/Ribonuclease H"/>
    <property type="match status" value="1"/>
</dbReference>
<gene>
    <name evidence="2" type="ORF">IIF7_14619</name>
</gene>
<evidence type="ECO:0000259" key="1">
    <source>
        <dbReference type="PROSITE" id="PS50994"/>
    </source>
</evidence>
<proteinExistence type="predicted"/>
<dbReference type="InterPro" id="IPR036397">
    <property type="entry name" value="RNaseH_sf"/>
</dbReference>
<keyword evidence="3" id="KW-1185">Reference proteome</keyword>
<protein>
    <submittedName>
        <fullName evidence="2">Integrase/transposase</fullName>
    </submittedName>
</protein>
<dbReference type="GO" id="GO:0015074">
    <property type="term" value="P:DNA integration"/>
    <property type="evidence" value="ECO:0007669"/>
    <property type="project" value="InterPro"/>
</dbReference>
<sequence length="148" mass="17468">MQKEFMYLVAIIDLQSRYFLNWSVSNSVDAKSCKEILEEAIDNYGTPEIINTYQGGQFASEIFTHSVLSRKIKLSMDGKGRAIDNVFIGRLWRNVKHESIYLNPQESGINLYWQLGTYFSFYNYKRRHQRIENEIPINQYLKLRRNAA</sequence>
<dbReference type="InterPro" id="IPR001584">
    <property type="entry name" value="Integrase_cat-core"/>
</dbReference>
<dbReference type="AlphaFoldDB" id="A0A1Y1T2A7"/>
<dbReference type="GO" id="GO:0003676">
    <property type="term" value="F:nucleic acid binding"/>
    <property type="evidence" value="ECO:0007669"/>
    <property type="project" value="InterPro"/>
</dbReference>
<dbReference type="InterPro" id="IPR012337">
    <property type="entry name" value="RNaseH-like_sf"/>
</dbReference>
<dbReference type="EMBL" id="ARYN01000013">
    <property type="protein sequence ID" value="ORL44754.1"/>
    <property type="molecule type" value="Genomic_DNA"/>
</dbReference>
<evidence type="ECO:0000313" key="3">
    <source>
        <dbReference type="Proteomes" id="UP000192746"/>
    </source>
</evidence>
<dbReference type="PROSITE" id="PS50994">
    <property type="entry name" value="INTEGRASE"/>
    <property type="match status" value="1"/>
</dbReference>
<dbReference type="Proteomes" id="UP000192746">
    <property type="component" value="Unassembled WGS sequence"/>
</dbReference>
<organism evidence="2 3">
    <name type="scientific">Zunongwangia atlantica 22II14-10F7</name>
    <dbReference type="NCBI Taxonomy" id="1185767"/>
    <lineage>
        <taxon>Bacteria</taxon>
        <taxon>Pseudomonadati</taxon>
        <taxon>Bacteroidota</taxon>
        <taxon>Flavobacteriia</taxon>
        <taxon>Flavobacteriales</taxon>
        <taxon>Flavobacteriaceae</taxon>
        <taxon>Zunongwangia</taxon>
    </lineage>
</organism>
<comment type="caution">
    <text evidence="2">The sequence shown here is derived from an EMBL/GenBank/DDBJ whole genome shotgun (WGS) entry which is preliminary data.</text>
</comment>
<reference evidence="2 3" key="1">
    <citation type="submission" date="2013-04" db="EMBL/GenBank/DDBJ databases">
        <title>Zunongwangia sp. 22II14-10F7 Genome Sequencing.</title>
        <authorList>
            <person name="Lai Q."/>
            <person name="Shao Z."/>
        </authorList>
    </citation>
    <scope>NUCLEOTIDE SEQUENCE [LARGE SCALE GENOMIC DNA]</scope>
    <source>
        <strain evidence="2 3">22II14-10F7</strain>
    </source>
</reference>
<dbReference type="PANTHER" id="PTHR46889">
    <property type="entry name" value="TRANSPOSASE INSF FOR INSERTION SEQUENCE IS3B-RELATED"/>
    <property type="match status" value="1"/>
</dbReference>
<accession>A0A1Y1T2A7</accession>
<evidence type="ECO:0000313" key="2">
    <source>
        <dbReference type="EMBL" id="ORL44754.1"/>
    </source>
</evidence>
<dbReference type="OrthoDB" id="9815231at2"/>
<dbReference type="InterPro" id="IPR050900">
    <property type="entry name" value="Transposase_IS3/IS150/IS904"/>
</dbReference>
<dbReference type="Pfam" id="PF00665">
    <property type="entry name" value="rve"/>
    <property type="match status" value="1"/>
</dbReference>
<name>A0A1Y1T2A7_9FLAO</name>